<dbReference type="GO" id="GO:0006654">
    <property type="term" value="P:phosphatidic acid biosynthetic process"/>
    <property type="evidence" value="ECO:0007669"/>
    <property type="project" value="InterPro"/>
</dbReference>
<dbReference type="GO" id="GO:0009395">
    <property type="term" value="P:phospholipid catabolic process"/>
    <property type="evidence" value="ECO:0007669"/>
    <property type="project" value="TreeGrafter"/>
</dbReference>
<dbReference type="InterPro" id="IPR001736">
    <property type="entry name" value="PLipase_D/transphosphatidylase"/>
</dbReference>
<gene>
    <name evidence="7" type="ORF">K443DRAFT_675960</name>
</gene>
<evidence type="ECO:0000256" key="2">
    <source>
        <dbReference type="ARBA" id="ARBA00022801"/>
    </source>
</evidence>
<comment type="catalytic activity">
    <reaction evidence="5">
        <text>a 1,2-diacyl-sn-glycero-3-phosphocholine + H2O = a 1,2-diacyl-sn-glycero-3-phosphate + choline + H(+)</text>
        <dbReference type="Rhea" id="RHEA:14445"/>
        <dbReference type="ChEBI" id="CHEBI:15354"/>
        <dbReference type="ChEBI" id="CHEBI:15377"/>
        <dbReference type="ChEBI" id="CHEBI:15378"/>
        <dbReference type="ChEBI" id="CHEBI:57643"/>
        <dbReference type="ChEBI" id="CHEBI:58608"/>
        <dbReference type="EC" id="3.1.4.4"/>
    </reaction>
</comment>
<dbReference type="STRING" id="1095629.A0A0C9Y372"/>
<evidence type="ECO:0000256" key="3">
    <source>
        <dbReference type="ARBA" id="ARBA00022963"/>
    </source>
</evidence>
<dbReference type="Pfam" id="PF00614">
    <property type="entry name" value="PLDc"/>
    <property type="match status" value="1"/>
</dbReference>
<dbReference type="HOGENOM" id="CLU_000690_2_2_1"/>
<dbReference type="Proteomes" id="UP000054477">
    <property type="component" value="Unassembled WGS sequence"/>
</dbReference>
<dbReference type="SMART" id="SM00155">
    <property type="entry name" value="PLDc"/>
    <property type="match status" value="2"/>
</dbReference>
<reference evidence="7 8" key="1">
    <citation type="submission" date="2014-04" db="EMBL/GenBank/DDBJ databases">
        <authorList>
            <consortium name="DOE Joint Genome Institute"/>
            <person name="Kuo A."/>
            <person name="Kohler A."/>
            <person name="Nagy L.G."/>
            <person name="Floudas D."/>
            <person name="Copeland A."/>
            <person name="Barry K.W."/>
            <person name="Cichocki N."/>
            <person name="Veneault-Fourrey C."/>
            <person name="LaButti K."/>
            <person name="Lindquist E.A."/>
            <person name="Lipzen A."/>
            <person name="Lundell T."/>
            <person name="Morin E."/>
            <person name="Murat C."/>
            <person name="Sun H."/>
            <person name="Tunlid A."/>
            <person name="Henrissat B."/>
            <person name="Grigoriev I.V."/>
            <person name="Hibbett D.S."/>
            <person name="Martin F."/>
            <person name="Nordberg H.P."/>
            <person name="Cantor M.N."/>
            <person name="Hua S.X."/>
        </authorList>
    </citation>
    <scope>NUCLEOTIDE SEQUENCE [LARGE SCALE GENOMIC DNA]</scope>
    <source>
        <strain evidence="7 8">LaAM-08-1</strain>
    </source>
</reference>
<evidence type="ECO:0000313" key="7">
    <source>
        <dbReference type="EMBL" id="KIK04502.1"/>
    </source>
</evidence>
<dbReference type="PIRSF" id="PIRSF009376">
    <property type="entry name" value="Phospholipase_D_euk"/>
    <property type="match status" value="1"/>
</dbReference>
<dbReference type="Pfam" id="PF13091">
    <property type="entry name" value="PLDc_2"/>
    <property type="match status" value="1"/>
</dbReference>
<dbReference type="GO" id="GO:0004630">
    <property type="term" value="F:phospholipase D activity"/>
    <property type="evidence" value="ECO:0007669"/>
    <property type="project" value="UniProtKB-UniRule"/>
</dbReference>
<evidence type="ECO:0000313" key="8">
    <source>
        <dbReference type="Proteomes" id="UP000054477"/>
    </source>
</evidence>
<dbReference type="PANTHER" id="PTHR18896">
    <property type="entry name" value="PHOSPHOLIPASE D"/>
    <property type="match status" value="1"/>
</dbReference>
<dbReference type="AlphaFoldDB" id="A0A0C9Y372"/>
<keyword evidence="2 5" id="KW-0378">Hydrolase</keyword>
<dbReference type="Gene3D" id="3.30.870.10">
    <property type="entry name" value="Endonuclease Chain A"/>
    <property type="match status" value="3"/>
</dbReference>
<evidence type="ECO:0000259" key="6">
    <source>
        <dbReference type="PROSITE" id="PS50035"/>
    </source>
</evidence>
<evidence type="ECO:0000256" key="1">
    <source>
        <dbReference type="ARBA" id="ARBA00022737"/>
    </source>
</evidence>
<comment type="similarity">
    <text evidence="5">Belongs to the phospholipase D family.</text>
</comment>
<dbReference type="PANTHER" id="PTHR18896:SF186">
    <property type="entry name" value="PHOSPHOLIPASE D"/>
    <property type="match status" value="1"/>
</dbReference>
<accession>A0A0C9Y372</accession>
<dbReference type="InterPro" id="IPR015679">
    <property type="entry name" value="PLipase_D_fam"/>
</dbReference>
<dbReference type="SUPFAM" id="SSF56024">
    <property type="entry name" value="Phospholipase D/nuclease"/>
    <property type="match status" value="2"/>
</dbReference>
<dbReference type="InterPro" id="IPR016555">
    <property type="entry name" value="PLipase_D_euk"/>
</dbReference>
<keyword evidence="8" id="KW-1185">Reference proteome</keyword>
<feature type="domain" description="PLD phosphodiesterase" evidence="6">
    <location>
        <begin position="200"/>
        <end position="227"/>
    </location>
</feature>
<evidence type="ECO:0000256" key="4">
    <source>
        <dbReference type="ARBA" id="ARBA00023098"/>
    </source>
</evidence>
<dbReference type="EC" id="3.1.4.4" evidence="5"/>
<keyword evidence="3 5" id="KW-0442">Lipid degradation</keyword>
<name>A0A0C9Y372_9AGAR</name>
<protein>
    <recommendedName>
        <fullName evidence="5">Phospholipase</fullName>
        <ecNumber evidence="5">3.1.4.4</ecNumber>
    </recommendedName>
</protein>
<evidence type="ECO:0000256" key="5">
    <source>
        <dbReference type="PIRNR" id="PIRNR009376"/>
    </source>
</evidence>
<dbReference type="EMBL" id="KN838569">
    <property type="protein sequence ID" value="KIK04502.1"/>
    <property type="molecule type" value="Genomic_DNA"/>
</dbReference>
<proteinExistence type="inferred from homology"/>
<feature type="domain" description="PLD phosphodiesterase" evidence="6">
    <location>
        <begin position="647"/>
        <end position="674"/>
    </location>
</feature>
<dbReference type="OrthoDB" id="14911at2759"/>
<dbReference type="PROSITE" id="PS50035">
    <property type="entry name" value="PLD"/>
    <property type="match status" value="2"/>
</dbReference>
<reference evidence="8" key="2">
    <citation type="submission" date="2015-01" db="EMBL/GenBank/DDBJ databases">
        <title>Evolutionary Origins and Diversification of the Mycorrhizal Mutualists.</title>
        <authorList>
            <consortium name="DOE Joint Genome Institute"/>
            <consortium name="Mycorrhizal Genomics Consortium"/>
            <person name="Kohler A."/>
            <person name="Kuo A."/>
            <person name="Nagy L.G."/>
            <person name="Floudas D."/>
            <person name="Copeland A."/>
            <person name="Barry K.W."/>
            <person name="Cichocki N."/>
            <person name="Veneault-Fourrey C."/>
            <person name="LaButti K."/>
            <person name="Lindquist E.A."/>
            <person name="Lipzen A."/>
            <person name="Lundell T."/>
            <person name="Morin E."/>
            <person name="Murat C."/>
            <person name="Riley R."/>
            <person name="Ohm R."/>
            <person name="Sun H."/>
            <person name="Tunlid A."/>
            <person name="Henrissat B."/>
            <person name="Grigoriev I.V."/>
            <person name="Hibbett D.S."/>
            <person name="Martin F."/>
        </authorList>
    </citation>
    <scope>NUCLEOTIDE SEQUENCE [LARGE SCALE GENOMIC DNA]</scope>
    <source>
        <strain evidence="8">LaAM-08-1</strain>
    </source>
</reference>
<keyword evidence="1" id="KW-0677">Repeat</keyword>
<dbReference type="CDD" id="cd09141">
    <property type="entry name" value="PLDc_vPLD1_2_yPLD_like_2"/>
    <property type="match status" value="1"/>
</dbReference>
<keyword evidence="4" id="KW-0443">Lipid metabolism</keyword>
<dbReference type="GO" id="GO:0035556">
    <property type="term" value="P:intracellular signal transduction"/>
    <property type="evidence" value="ECO:0007669"/>
    <property type="project" value="InterPro"/>
</dbReference>
<organism evidence="7 8">
    <name type="scientific">Laccaria amethystina LaAM-08-1</name>
    <dbReference type="NCBI Taxonomy" id="1095629"/>
    <lineage>
        <taxon>Eukaryota</taxon>
        <taxon>Fungi</taxon>
        <taxon>Dikarya</taxon>
        <taxon>Basidiomycota</taxon>
        <taxon>Agaricomycotina</taxon>
        <taxon>Agaricomycetes</taxon>
        <taxon>Agaricomycetidae</taxon>
        <taxon>Agaricales</taxon>
        <taxon>Agaricineae</taxon>
        <taxon>Hydnangiaceae</taxon>
        <taxon>Laccaria</taxon>
    </lineage>
</organism>
<dbReference type="InterPro" id="IPR025202">
    <property type="entry name" value="PLD-like_dom"/>
</dbReference>
<dbReference type="CDD" id="cd09138">
    <property type="entry name" value="PLDc_vPLD1_2_yPLD_like_1"/>
    <property type="match status" value="1"/>
</dbReference>
<sequence length="861" mass="98078">MPSIFSDLEAQIKGLQKNPTVQQSEQLTFLTGLASKVPKVLEHGRAEVIGLLNPNRRHDNPEEQAQDRIRAEIRAGHRFTSFAGERSNNSIKWHIDGHDYMWALSEMLDNAKEAIFIMDWWLTPELYLRRPPAYYPSWRLDRILQRKAQEGVKVHVIVYKEVTQTMSMSSKHTKNYLEELHPNITAMRHPDHIGAKDTVEFWSHHEKVVVVDNHFAAIGGLDLCFGRWDTHTHPLADVHPTNFSATLFPGQDYNNARVMDFKEVSNYASNTLSILDTARMPWHDVHMTINGPVVLDIAQHFIERWNEIKKRKYREDEKFVWLALPHEPEAAPNEWASRHPHLEQWSSVGHKYKQRWHGTFRGEQPRDYPVPHGPGCHAQVVRSVSDWSHGVLTEHSIQDAYIQLIQNAEHFIYIENQFFISATKSGEQIKNMIGKALVERIVRAAKQGKKFKVIVVLPEVPGFAGDVKAESSLKTIMAAQYRTINRGGSSIYEEIRKEGYDPMDFIRFYHLRAYDRINAPMGSFIKKMEDNSGVKFHEAQVALTRQWVSGDTKTSQKTVTINITQETKEAVVVTDKTPPKTETVPIPESDEAASQLIARFVCGAQGVRGDEAVADNVSQHMLTDSTSLLDEQWLGTPEEELNAYVSEVLYIHSKVMIVDDRRVIMGSANFNDRSQKGDGDSEIALVVEDSDMINTTMDGEPYQVGRFAATLRRKLFREHLGLIPPQDCKPRPNVTPFMRPAPVPNSNETQIYEDQLVADPISDAALQLWNDTARKNREIFTEIFRPVPTNLVRSFSAYDNYVPKVKTGHVAPGMPLDRVKLRLSQVKGALVECPLDFLIDDHDFVTGPDWAGLNPTLPIYL</sequence>